<dbReference type="GO" id="GO:0006139">
    <property type="term" value="P:nucleobase-containing compound metabolic process"/>
    <property type="evidence" value="ECO:0007669"/>
    <property type="project" value="InterPro"/>
</dbReference>
<dbReference type="InterPro" id="IPR012337">
    <property type="entry name" value="RNaseH-like_sf"/>
</dbReference>
<dbReference type="EMBL" id="QEWP01000013">
    <property type="protein sequence ID" value="PWD98577.1"/>
    <property type="molecule type" value="Genomic_DNA"/>
</dbReference>
<keyword evidence="3" id="KW-0378">Hydrolase</keyword>
<dbReference type="Proteomes" id="UP000244956">
    <property type="component" value="Unassembled WGS sequence"/>
</dbReference>
<protein>
    <recommendedName>
        <fullName evidence="6">3'-5' exonuclease</fullName>
    </recommendedName>
    <alternativeName>
        <fullName evidence="7">Werner Syndrome-like exonuclease</fullName>
    </alternativeName>
</protein>
<proteinExistence type="predicted"/>
<dbReference type="InterPro" id="IPR051132">
    <property type="entry name" value="3-5_Exonuclease_domain"/>
</dbReference>
<name>A0A2U2B685_9BACT</name>
<organism evidence="9 10">
    <name type="scientific">Marinilabilia rubra</name>
    <dbReference type="NCBI Taxonomy" id="2162893"/>
    <lineage>
        <taxon>Bacteria</taxon>
        <taxon>Pseudomonadati</taxon>
        <taxon>Bacteroidota</taxon>
        <taxon>Bacteroidia</taxon>
        <taxon>Marinilabiliales</taxon>
        <taxon>Marinilabiliaceae</taxon>
        <taxon>Marinilabilia</taxon>
    </lineage>
</organism>
<keyword evidence="2" id="KW-0479">Metal-binding</keyword>
<evidence type="ECO:0000256" key="1">
    <source>
        <dbReference type="ARBA" id="ARBA00022722"/>
    </source>
</evidence>
<keyword evidence="4 9" id="KW-0269">Exonuclease</keyword>
<dbReference type="CDD" id="cd06141">
    <property type="entry name" value="WRN_exo"/>
    <property type="match status" value="1"/>
</dbReference>
<evidence type="ECO:0000313" key="10">
    <source>
        <dbReference type="Proteomes" id="UP000244956"/>
    </source>
</evidence>
<keyword evidence="1" id="KW-0540">Nuclease</keyword>
<dbReference type="SUPFAM" id="SSF53098">
    <property type="entry name" value="Ribonuclease H-like"/>
    <property type="match status" value="1"/>
</dbReference>
<dbReference type="Gene3D" id="3.30.420.10">
    <property type="entry name" value="Ribonuclease H-like superfamily/Ribonuclease H"/>
    <property type="match status" value="1"/>
</dbReference>
<dbReference type="SMART" id="SM00474">
    <property type="entry name" value="35EXOc"/>
    <property type="match status" value="1"/>
</dbReference>
<comment type="caution">
    <text evidence="9">The sequence shown here is derived from an EMBL/GenBank/DDBJ whole genome shotgun (WGS) entry which is preliminary data.</text>
</comment>
<evidence type="ECO:0000256" key="7">
    <source>
        <dbReference type="ARBA" id="ARBA00042761"/>
    </source>
</evidence>
<evidence type="ECO:0000256" key="4">
    <source>
        <dbReference type="ARBA" id="ARBA00022839"/>
    </source>
</evidence>
<dbReference type="GO" id="GO:0003676">
    <property type="term" value="F:nucleic acid binding"/>
    <property type="evidence" value="ECO:0007669"/>
    <property type="project" value="InterPro"/>
</dbReference>
<evidence type="ECO:0000256" key="2">
    <source>
        <dbReference type="ARBA" id="ARBA00022723"/>
    </source>
</evidence>
<dbReference type="InterPro" id="IPR036397">
    <property type="entry name" value="RNaseH_sf"/>
</dbReference>
<evidence type="ECO:0000256" key="6">
    <source>
        <dbReference type="ARBA" id="ARBA00040531"/>
    </source>
</evidence>
<dbReference type="AlphaFoldDB" id="A0A2U2B685"/>
<gene>
    <name evidence="9" type="ORF">DDZ16_15180</name>
</gene>
<dbReference type="PANTHER" id="PTHR13620:SF109">
    <property type="entry name" value="3'-5' EXONUCLEASE"/>
    <property type="match status" value="1"/>
</dbReference>
<dbReference type="InterPro" id="IPR002562">
    <property type="entry name" value="3'-5'_exonuclease_dom"/>
</dbReference>
<sequence length="205" mass="23096">MQKTISKDDIKELPLKQFEGPVVVVEDPSQVRDIVHKLQKKDIIGFDTETKPSFKKGISHDISLLQLSTEKEAFLFRLNATGFNGALTSLMSNPQVVKVGVGIRDDIRGLRQLNEFQPKGFIELQDLAPQYGLNVLSLKNLAGLLLGIRVSKRQRLSNWEADQLTEGQILYAATDAWAALEIYNKMKQMKLVQSETKNNRNQKSS</sequence>
<accession>A0A2U2B685</accession>
<dbReference type="PANTHER" id="PTHR13620">
    <property type="entry name" value="3-5 EXONUCLEASE"/>
    <property type="match status" value="1"/>
</dbReference>
<dbReference type="GO" id="GO:0008408">
    <property type="term" value="F:3'-5' exonuclease activity"/>
    <property type="evidence" value="ECO:0007669"/>
    <property type="project" value="InterPro"/>
</dbReference>
<dbReference type="GO" id="GO:0046872">
    <property type="term" value="F:metal ion binding"/>
    <property type="evidence" value="ECO:0007669"/>
    <property type="project" value="UniProtKB-KW"/>
</dbReference>
<evidence type="ECO:0000256" key="5">
    <source>
        <dbReference type="ARBA" id="ARBA00022842"/>
    </source>
</evidence>
<keyword evidence="5" id="KW-0460">Magnesium</keyword>
<evidence type="ECO:0000313" key="9">
    <source>
        <dbReference type="EMBL" id="PWD98577.1"/>
    </source>
</evidence>
<evidence type="ECO:0000259" key="8">
    <source>
        <dbReference type="SMART" id="SM00474"/>
    </source>
</evidence>
<dbReference type="Pfam" id="PF01612">
    <property type="entry name" value="DNA_pol_A_exo1"/>
    <property type="match status" value="1"/>
</dbReference>
<dbReference type="RefSeq" id="WP_109265330.1">
    <property type="nucleotide sequence ID" value="NZ_QEWP01000013.1"/>
</dbReference>
<dbReference type="OrthoDB" id="9793333at2"/>
<feature type="domain" description="3'-5' exonuclease" evidence="8">
    <location>
        <begin position="22"/>
        <end position="191"/>
    </location>
</feature>
<keyword evidence="10" id="KW-1185">Reference proteome</keyword>
<reference evidence="9 10" key="1">
    <citation type="submission" date="2018-05" db="EMBL/GenBank/DDBJ databases">
        <title>Marinilabilia rubrum sp. nov., isolated from saltern sediment.</title>
        <authorList>
            <person name="Zhang R."/>
        </authorList>
    </citation>
    <scope>NUCLEOTIDE SEQUENCE [LARGE SCALE GENOMIC DNA]</scope>
    <source>
        <strain evidence="9 10">WTE16</strain>
    </source>
</reference>
<evidence type="ECO:0000256" key="3">
    <source>
        <dbReference type="ARBA" id="ARBA00022801"/>
    </source>
</evidence>